<dbReference type="SUPFAM" id="SSF53335">
    <property type="entry name" value="S-adenosyl-L-methionine-dependent methyltransferases"/>
    <property type="match status" value="1"/>
</dbReference>
<proteinExistence type="inferred from homology"/>
<evidence type="ECO:0000256" key="2">
    <source>
        <dbReference type="ARBA" id="ARBA00022679"/>
    </source>
</evidence>
<dbReference type="PRINTS" id="PR00508">
    <property type="entry name" value="S21N4MTFRASE"/>
</dbReference>
<keyword evidence="1 6" id="KW-0489">Methyltransferase</keyword>
<dbReference type="GO" id="GO:0005737">
    <property type="term" value="C:cytoplasm"/>
    <property type="evidence" value="ECO:0007669"/>
    <property type="project" value="TreeGrafter"/>
</dbReference>
<evidence type="ECO:0000256" key="4">
    <source>
        <dbReference type="SAM" id="MobiDB-lite"/>
    </source>
</evidence>
<keyword evidence="2" id="KW-0808">Transferase</keyword>
<dbReference type="KEGG" id="dsl:Dacsa_2950"/>
<keyword evidence="7" id="KW-1185">Reference proteome</keyword>
<gene>
    <name evidence="6" type="ORF">Dacsa_2950</name>
</gene>
<dbReference type="AlphaFoldDB" id="K9YZE9"/>
<dbReference type="GO" id="GO:0032259">
    <property type="term" value="P:methylation"/>
    <property type="evidence" value="ECO:0007669"/>
    <property type="project" value="UniProtKB-KW"/>
</dbReference>
<comment type="similarity">
    <text evidence="3">Belongs to the N(4)/N(6)-methyltransferase family.</text>
</comment>
<dbReference type="Gene3D" id="3.40.50.150">
    <property type="entry name" value="Vaccinia Virus protein VP39"/>
    <property type="match status" value="1"/>
</dbReference>
<dbReference type="InterPro" id="IPR029063">
    <property type="entry name" value="SAM-dependent_MTases_sf"/>
</dbReference>
<dbReference type="OrthoDB" id="9800801at2"/>
<evidence type="ECO:0000313" key="6">
    <source>
        <dbReference type="EMBL" id="AFZ51503.1"/>
    </source>
</evidence>
<protein>
    <recommendedName>
        <fullName evidence="3">Methyltransferase</fullName>
        <ecNumber evidence="3">2.1.1.-</ecNumber>
    </recommendedName>
</protein>
<evidence type="ECO:0000256" key="3">
    <source>
        <dbReference type="RuleBase" id="RU362026"/>
    </source>
</evidence>
<dbReference type="PANTHER" id="PTHR13370:SF3">
    <property type="entry name" value="TRNA (GUANINE(10)-N2)-METHYLTRANSFERASE HOMOLOG"/>
    <property type="match status" value="1"/>
</dbReference>
<evidence type="ECO:0000259" key="5">
    <source>
        <dbReference type="Pfam" id="PF01555"/>
    </source>
</evidence>
<sequence>MLNLDDYLNTIINGDALEIISSLPDNSVDLIICDGPYHETQHEWDQVSNLQEFNLKLIQSFSRILKLGGVLYLFGKPTCIDFIDYRPYLRLNSKIVWYQPSRLAQGRKSYTNNYDLICYFSKGTPQGFNLDEIRIPQLVELEHRKRCENVPSVKNGSYGKTKFNEKGKNPGDVWGDIKQLTYKSKELVSREMLNTIQKPEKLIERLIKASSQPSSLVFDPFCGSGTIPVVCQRLGRNFLASEINPQYVKMAKERLVESNFNHLQKTQEKQEDKHQISQLSLGL</sequence>
<dbReference type="RefSeq" id="WP_015230483.1">
    <property type="nucleotide sequence ID" value="NC_019780.1"/>
</dbReference>
<dbReference type="STRING" id="13035.Dacsa_2950"/>
<feature type="compositionally biased region" description="Basic and acidic residues" evidence="4">
    <location>
        <begin position="265"/>
        <end position="275"/>
    </location>
</feature>
<dbReference type="Pfam" id="PF01555">
    <property type="entry name" value="N6_N4_Mtase"/>
    <property type="match status" value="1"/>
</dbReference>
<dbReference type="EMBL" id="CP003944">
    <property type="protein sequence ID" value="AFZ51503.1"/>
    <property type="molecule type" value="Genomic_DNA"/>
</dbReference>
<feature type="region of interest" description="Disordered" evidence="4">
    <location>
        <begin position="264"/>
        <end position="283"/>
    </location>
</feature>
<dbReference type="eggNOG" id="COG0863">
    <property type="taxonomic scope" value="Bacteria"/>
</dbReference>
<accession>K9YZE9</accession>
<reference evidence="6" key="1">
    <citation type="submission" date="2012-04" db="EMBL/GenBank/DDBJ databases">
        <title>Finished genome of Dactylococcopsis salina PCC 8305.</title>
        <authorList>
            <consortium name="US DOE Joint Genome Institute"/>
            <person name="Gugger M."/>
            <person name="Coursin T."/>
            <person name="Rippka R."/>
            <person name="Tandeau De Marsac N."/>
            <person name="Huntemann M."/>
            <person name="Wei C.-L."/>
            <person name="Han J."/>
            <person name="Detter J.C."/>
            <person name="Han C."/>
            <person name="Tapia R."/>
            <person name="Daligault H."/>
            <person name="Chen A."/>
            <person name="Krypides N."/>
            <person name="Mavromatis K."/>
            <person name="Markowitz V."/>
            <person name="Szeto E."/>
            <person name="Ivanova N."/>
            <person name="Ovchinnikova G."/>
            <person name="Pagani I."/>
            <person name="Pati A."/>
            <person name="Goodwin L."/>
            <person name="Peters L."/>
            <person name="Pitluck S."/>
            <person name="Woyke T."/>
            <person name="Kerfeld C."/>
        </authorList>
    </citation>
    <scope>NUCLEOTIDE SEQUENCE [LARGE SCALE GENOMIC DNA]</scope>
    <source>
        <strain evidence="6">PCC 8305</strain>
    </source>
</reference>
<dbReference type="EC" id="2.1.1.-" evidence="3"/>
<dbReference type="REBASE" id="58318">
    <property type="entry name" value="M.Dsa8305ORF2950P"/>
</dbReference>
<dbReference type="PANTHER" id="PTHR13370">
    <property type="entry name" value="RNA METHYLASE-RELATED"/>
    <property type="match status" value="1"/>
</dbReference>
<organism evidence="6 7">
    <name type="scientific">Dactylococcopsis salina (strain PCC 8305)</name>
    <name type="common">Myxobactron salinum</name>
    <dbReference type="NCBI Taxonomy" id="13035"/>
    <lineage>
        <taxon>Bacteria</taxon>
        <taxon>Bacillati</taxon>
        <taxon>Cyanobacteriota</taxon>
        <taxon>Cyanophyceae</taxon>
        <taxon>Nodosilineales</taxon>
        <taxon>Cymatolegaceae</taxon>
        <taxon>Dactylococcopsis</taxon>
    </lineage>
</organism>
<dbReference type="InterPro" id="IPR001091">
    <property type="entry name" value="RM_Methyltransferase"/>
</dbReference>
<dbReference type="CDD" id="cd02440">
    <property type="entry name" value="AdoMet_MTases"/>
    <property type="match status" value="1"/>
</dbReference>
<dbReference type="GO" id="GO:0008170">
    <property type="term" value="F:N-methyltransferase activity"/>
    <property type="evidence" value="ECO:0007669"/>
    <property type="project" value="InterPro"/>
</dbReference>
<feature type="domain" description="DNA methylase N-4/N-6" evidence="5">
    <location>
        <begin position="28"/>
        <end position="253"/>
    </location>
</feature>
<evidence type="ECO:0000256" key="1">
    <source>
        <dbReference type="ARBA" id="ARBA00022603"/>
    </source>
</evidence>
<dbReference type="GO" id="GO:0003677">
    <property type="term" value="F:DNA binding"/>
    <property type="evidence" value="ECO:0007669"/>
    <property type="project" value="InterPro"/>
</dbReference>
<dbReference type="InterPro" id="IPR002941">
    <property type="entry name" value="DNA_methylase_N4/N6"/>
</dbReference>
<dbReference type="Proteomes" id="UP000010482">
    <property type="component" value="Chromosome"/>
</dbReference>
<dbReference type="HOGENOM" id="CLU_024927_5_1_3"/>
<evidence type="ECO:0000313" key="7">
    <source>
        <dbReference type="Proteomes" id="UP000010482"/>
    </source>
</evidence>
<name>K9YZE9_DACS8</name>